<organism evidence="8 9">
    <name type="scientific">Litoribacter ruber</name>
    <dbReference type="NCBI Taxonomy" id="702568"/>
    <lineage>
        <taxon>Bacteria</taxon>
        <taxon>Pseudomonadati</taxon>
        <taxon>Bacteroidota</taxon>
        <taxon>Cytophagia</taxon>
        <taxon>Cytophagales</taxon>
        <taxon>Cyclobacteriaceae</taxon>
        <taxon>Litoribacter</taxon>
    </lineage>
</organism>
<keyword evidence="4 6" id="KW-0501">Molybdenum cofactor biosynthesis</keyword>
<keyword evidence="9" id="KW-1185">Reference proteome</keyword>
<dbReference type="GO" id="GO:0006777">
    <property type="term" value="P:Mo-molybdopterin cofactor biosynthetic process"/>
    <property type="evidence" value="ECO:0007669"/>
    <property type="project" value="UniProtKB-UniRule"/>
</dbReference>
<dbReference type="SMART" id="SM00852">
    <property type="entry name" value="MoCF_biosynth"/>
    <property type="match status" value="1"/>
</dbReference>
<evidence type="ECO:0000256" key="1">
    <source>
        <dbReference type="ARBA" id="ARBA00002901"/>
    </source>
</evidence>
<comment type="pathway">
    <text evidence="2 6">Cofactor biosynthesis; molybdopterin biosynthesis.</text>
</comment>
<evidence type="ECO:0000256" key="6">
    <source>
        <dbReference type="RuleBase" id="RU365090"/>
    </source>
</evidence>
<dbReference type="InterPro" id="IPR001453">
    <property type="entry name" value="MoaB/Mog_dom"/>
</dbReference>
<dbReference type="SUPFAM" id="SSF63882">
    <property type="entry name" value="MoeA N-terminal region -like"/>
    <property type="match status" value="1"/>
</dbReference>
<dbReference type="SUPFAM" id="SSF53218">
    <property type="entry name" value="Molybdenum cofactor biosynthesis proteins"/>
    <property type="match status" value="1"/>
</dbReference>
<dbReference type="Pfam" id="PF03453">
    <property type="entry name" value="MoeA_N"/>
    <property type="match status" value="1"/>
</dbReference>
<dbReference type="GO" id="GO:0005829">
    <property type="term" value="C:cytosol"/>
    <property type="evidence" value="ECO:0007669"/>
    <property type="project" value="TreeGrafter"/>
</dbReference>
<evidence type="ECO:0000313" key="8">
    <source>
        <dbReference type="EMBL" id="MBS9524461.1"/>
    </source>
</evidence>
<dbReference type="Pfam" id="PF03454">
    <property type="entry name" value="MoeA_C"/>
    <property type="match status" value="1"/>
</dbReference>
<feature type="domain" description="MoaB/Mog" evidence="7">
    <location>
        <begin position="175"/>
        <end position="313"/>
    </location>
</feature>
<evidence type="ECO:0000256" key="3">
    <source>
        <dbReference type="ARBA" id="ARBA00010763"/>
    </source>
</evidence>
<dbReference type="GO" id="GO:0061599">
    <property type="term" value="F:molybdopterin molybdotransferase activity"/>
    <property type="evidence" value="ECO:0007669"/>
    <property type="project" value="UniProtKB-UniRule"/>
</dbReference>
<keyword evidence="6" id="KW-0808">Transferase</keyword>
<proteinExistence type="inferred from homology"/>
<dbReference type="SUPFAM" id="SSF63867">
    <property type="entry name" value="MoeA C-terminal domain-like"/>
    <property type="match status" value="1"/>
</dbReference>
<dbReference type="Pfam" id="PF00994">
    <property type="entry name" value="MoCF_biosynth"/>
    <property type="match status" value="1"/>
</dbReference>
<dbReference type="EMBL" id="JAHCMY010000005">
    <property type="protein sequence ID" value="MBS9524461.1"/>
    <property type="molecule type" value="Genomic_DNA"/>
</dbReference>
<dbReference type="EC" id="2.10.1.1" evidence="6"/>
<keyword evidence="6" id="KW-0460">Magnesium</keyword>
<dbReference type="PANTHER" id="PTHR10192">
    <property type="entry name" value="MOLYBDOPTERIN BIOSYNTHESIS PROTEIN"/>
    <property type="match status" value="1"/>
</dbReference>
<dbReference type="Proteomes" id="UP001319104">
    <property type="component" value="Unassembled WGS sequence"/>
</dbReference>
<dbReference type="GO" id="GO:0046872">
    <property type="term" value="F:metal ion binding"/>
    <property type="evidence" value="ECO:0007669"/>
    <property type="project" value="UniProtKB-UniRule"/>
</dbReference>
<gene>
    <name evidence="8" type="ORF">KI659_10585</name>
</gene>
<reference evidence="8 9" key="1">
    <citation type="submission" date="2021-05" db="EMBL/GenBank/DDBJ databases">
        <authorList>
            <person name="Zhang Z.D."/>
            <person name="Osman G."/>
        </authorList>
    </citation>
    <scope>NUCLEOTIDE SEQUENCE [LARGE SCALE GENOMIC DNA]</scope>
    <source>
        <strain evidence="8 9">KCTC 32217</strain>
    </source>
</reference>
<comment type="cofactor">
    <cofactor evidence="6">
        <name>Mg(2+)</name>
        <dbReference type="ChEBI" id="CHEBI:18420"/>
    </cofactor>
</comment>
<comment type="similarity">
    <text evidence="3 6">Belongs to the MoeA family.</text>
</comment>
<name>A0AAP2CGX5_9BACT</name>
<dbReference type="AlphaFoldDB" id="A0AAP2CGX5"/>
<comment type="function">
    <text evidence="1 6">Catalyzes the insertion of molybdate into adenylated molybdopterin with the concomitant release of AMP.</text>
</comment>
<dbReference type="InterPro" id="IPR036688">
    <property type="entry name" value="MoeA_C_domain_IV_sf"/>
</dbReference>
<protein>
    <recommendedName>
        <fullName evidence="6">Molybdopterin molybdenumtransferase</fullName>
        <ecNumber evidence="6">2.10.1.1</ecNumber>
    </recommendedName>
</protein>
<dbReference type="NCBIfam" id="TIGR00177">
    <property type="entry name" value="molyb_syn"/>
    <property type="match status" value="1"/>
</dbReference>
<evidence type="ECO:0000259" key="7">
    <source>
        <dbReference type="SMART" id="SM00852"/>
    </source>
</evidence>
<dbReference type="InterPro" id="IPR038987">
    <property type="entry name" value="MoeA-like"/>
</dbReference>
<evidence type="ECO:0000256" key="5">
    <source>
        <dbReference type="ARBA" id="ARBA00047317"/>
    </source>
</evidence>
<comment type="caution">
    <text evidence="8">The sequence shown here is derived from an EMBL/GenBank/DDBJ whole genome shotgun (WGS) entry which is preliminary data.</text>
</comment>
<keyword evidence="6" id="KW-0479">Metal-binding</keyword>
<dbReference type="RefSeq" id="WP_213945322.1">
    <property type="nucleotide sequence ID" value="NZ_JAHCMY010000005.1"/>
</dbReference>
<dbReference type="Gene3D" id="2.40.340.10">
    <property type="entry name" value="MoeA, C-terminal, domain IV"/>
    <property type="match status" value="1"/>
</dbReference>
<accession>A0AAP2CGX5</accession>
<dbReference type="Gene3D" id="3.90.105.10">
    <property type="entry name" value="Molybdopterin biosynthesis moea protein, domain 2"/>
    <property type="match status" value="1"/>
</dbReference>
<evidence type="ECO:0000256" key="2">
    <source>
        <dbReference type="ARBA" id="ARBA00005046"/>
    </source>
</evidence>
<dbReference type="PANTHER" id="PTHR10192:SF5">
    <property type="entry name" value="GEPHYRIN"/>
    <property type="match status" value="1"/>
</dbReference>
<dbReference type="Gene3D" id="3.40.980.10">
    <property type="entry name" value="MoaB/Mog-like domain"/>
    <property type="match status" value="1"/>
</dbReference>
<sequence>MISVQEAKEILMANAMRGTKHNVPLIDSLGKIVAEDITSPCDVPHFDNSAMDGYAIKWNGENNFRHFDKQISGKAGPTGCSNLPAESAFRIFTGAPMPKGADTVIPQEFVTLENGLLSFDLEKFQKGSNVRYQGNQNKKGDLILKKHSSITPGTIGLLASVGISQVPVYAAPSVAIIVTGDELKEIGQDLEYGEIYNSNGPTLKSYLRLLGIEEVQEFQAPDKLESLSSLVKEVLVKFDFILFSGGISVGEYDFVKTAMKENGIEELFYKIKQRPGKPLFAGKTATQLVFALPGNPASVISCFNQYVRPTLKHYLGFEQVWEDYELLPCTNSFSKKPPLTFFLKALKSKNGVEILGGQESFNLLSFGISNAFVEIPEDCNQVNPGHILKVYNW</sequence>
<dbReference type="InterPro" id="IPR036135">
    <property type="entry name" value="MoeA_linker/N_sf"/>
</dbReference>
<evidence type="ECO:0000256" key="4">
    <source>
        <dbReference type="ARBA" id="ARBA00023150"/>
    </source>
</evidence>
<comment type="catalytic activity">
    <reaction evidence="5">
        <text>adenylyl-molybdopterin + molybdate = Mo-molybdopterin + AMP + H(+)</text>
        <dbReference type="Rhea" id="RHEA:35047"/>
        <dbReference type="ChEBI" id="CHEBI:15378"/>
        <dbReference type="ChEBI" id="CHEBI:36264"/>
        <dbReference type="ChEBI" id="CHEBI:62727"/>
        <dbReference type="ChEBI" id="CHEBI:71302"/>
        <dbReference type="ChEBI" id="CHEBI:456215"/>
        <dbReference type="EC" id="2.10.1.1"/>
    </reaction>
</comment>
<dbReference type="CDD" id="cd00887">
    <property type="entry name" value="MoeA"/>
    <property type="match status" value="1"/>
</dbReference>
<dbReference type="InterPro" id="IPR005110">
    <property type="entry name" value="MoeA_linker/N"/>
</dbReference>
<dbReference type="InterPro" id="IPR036425">
    <property type="entry name" value="MoaB/Mog-like_dom_sf"/>
</dbReference>
<dbReference type="Gene3D" id="2.170.190.11">
    <property type="entry name" value="Molybdopterin biosynthesis moea protein, domain 3"/>
    <property type="match status" value="1"/>
</dbReference>
<evidence type="ECO:0000313" key="9">
    <source>
        <dbReference type="Proteomes" id="UP001319104"/>
    </source>
</evidence>
<keyword evidence="6" id="KW-0500">Molybdenum</keyword>
<dbReference type="InterPro" id="IPR005111">
    <property type="entry name" value="MoeA_C_domain_IV"/>
</dbReference>